<gene>
    <name evidence="1" type="ORF">ARMOST_02194</name>
</gene>
<organism evidence="1 2">
    <name type="scientific">Armillaria ostoyae</name>
    <name type="common">Armillaria root rot fungus</name>
    <dbReference type="NCBI Taxonomy" id="47428"/>
    <lineage>
        <taxon>Eukaryota</taxon>
        <taxon>Fungi</taxon>
        <taxon>Dikarya</taxon>
        <taxon>Basidiomycota</taxon>
        <taxon>Agaricomycotina</taxon>
        <taxon>Agaricomycetes</taxon>
        <taxon>Agaricomycetidae</taxon>
        <taxon>Agaricales</taxon>
        <taxon>Marasmiineae</taxon>
        <taxon>Physalacriaceae</taxon>
        <taxon>Armillaria</taxon>
    </lineage>
</organism>
<sequence length="247" mass="28225">MYPFRRAETLSMDLRSNCISCNQFRPMAFVKRVTCTGQDMKTVIEETLKRMLTYPPFYKRHEAALRIKYLLWRTSLDPEHVNPRDTSIRMSNISTIFRAPQPHQMTLPNAVEAHIPNVQSVSSTLIDTQYRHSCVALLTRHPTILVSDFVHGTAVIRCTSIKEGIKYPVDFEPTSFLRDWETASALSRCKTLWLPSVDDFSEDIEERSKSCWYALSSVRPLEGASSTSKKFSITSNLPEETAAIEAK</sequence>
<reference evidence="2" key="1">
    <citation type="journal article" date="2017" name="Nat. Ecol. Evol.">
        <title>Genome expansion and lineage-specific genetic innovations in the forest pathogenic fungi Armillaria.</title>
        <authorList>
            <person name="Sipos G."/>
            <person name="Prasanna A.N."/>
            <person name="Walter M.C."/>
            <person name="O'Connor E."/>
            <person name="Balint B."/>
            <person name="Krizsan K."/>
            <person name="Kiss B."/>
            <person name="Hess J."/>
            <person name="Varga T."/>
            <person name="Slot J."/>
            <person name="Riley R."/>
            <person name="Boka B."/>
            <person name="Rigling D."/>
            <person name="Barry K."/>
            <person name="Lee J."/>
            <person name="Mihaltcheva S."/>
            <person name="LaButti K."/>
            <person name="Lipzen A."/>
            <person name="Waldron R."/>
            <person name="Moloney N.M."/>
            <person name="Sperisen C."/>
            <person name="Kredics L."/>
            <person name="Vagvoelgyi C."/>
            <person name="Patrignani A."/>
            <person name="Fitzpatrick D."/>
            <person name="Nagy I."/>
            <person name="Doyle S."/>
            <person name="Anderson J.B."/>
            <person name="Grigoriev I.V."/>
            <person name="Gueldener U."/>
            <person name="Muensterkoetter M."/>
            <person name="Nagy L.G."/>
        </authorList>
    </citation>
    <scope>NUCLEOTIDE SEQUENCE [LARGE SCALE GENOMIC DNA]</scope>
    <source>
        <strain evidence="2">C18/9</strain>
    </source>
</reference>
<evidence type="ECO:0000313" key="2">
    <source>
        <dbReference type="Proteomes" id="UP000219338"/>
    </source>
</evidence>
<name>A0A284QR31_ARMOS</name>
<dbReference type="Proteomes" id="UP000219338">
    <property type="component" value="Unassembled WGS sequence"/>
</dbReference>
<proteinExistence type="predicted"/>
<dbReference type="EMBL" id="FUEG01000001">
    <property type="protein sequence ID" value="SJK98918.1"/>
    <property type="molecule type" value="Genomic_DNA"/>
</dbReference>
<keyword evidence="2" id="KW-1185">Reference proteome</keyword>
<evidence type="ECO:0000313" key="1">
    <source>
        <dbReference type="EMBL" id="SJK98918.1"/>
    </source>
</evidence>
<dbReference type="AlphaFoldDB" id="A0A284QR31"/>
<protein>
    <submittedName>
        <fullName evidence="1">Uncharacterized protein</fullName>
    </submittedName>
</protein>
<accession>A0A284QR31</accession>